<proteinExistence type="predicted"/>
<keyword evidence="1" id="KW-0175">Coiled coil</keyword>
<feature type="compositionally biased region" description="Polar residues" evidence="2">
    <location>
        <begin position="141"/>
        <end position="165"/>
    </location>
</feature>
<dbReference type="InterPro" id="IPR021109">
    <property type="entry name" value="Peptidase_aspartic_dom_sf"/>
</dbReference>
<feature type="coiled-coil region" evidence="1">
    <location>
        <begin position="71"/>
        <end position="112"/>
    </location>
</feature>
<dbReference type="PANTHER" id="PTHR33067">
    <property type="entry name" value="RNA-DIRECTED DNA POLYMERASE-RELATED"/>
    <property type="match status" value="1"/>
</dbReference>
<gene>
    <name evidence="3" type="ORF">Tci_053792</name>
</gene>
<feature type="region of interest" description="Disordered" evidence="2">
    <location>
        <begin position="120"/>
        <end position="170"/>
    </location>
</feature>
<accession>A0A6L2NB83</accession>
<reference evidence="3" key="1">
    <citation type="journal article" date="2019" name="Sci. Rep.">
        <title>Draft genome of Tanacetum cinerariifolium, the natural source of mosquito coil.</title>
        <authorList>
            <person name="Yamashiro T."/>
            <person name="Shiraishi A."/>
            <person name="Satake H."/>
            <person name="Nakayama K."/>
        </authorList>
    </citation>
    <scope>NUCLEOTIDE SEQUENCE</scope>
</reference>
<dbReference type="SUPFAM" id="SSF54001">
    <property type="entry name" value="Cysteine proteinases"/>
    <property type="match status" value="1"/>
</dbReference>
<sequence length="1158" mass="132983">MAKSKNEVYDDSFCSKACMKNTENLNTKISNLNEALSDSKTKLYHYKLGLSQVEARLVEFKTQQIKFCEKIRGLEFDVKNKNNKIENLMNELEQIKKEKEGLDSKLTGFESASKDLDTFLGSQRSDKNKEGLPEFADDTITEYSRPSPSIKSNSNELQDSNSSVSEHGESLESIMSKPMIKFVKAGDSPKIIKSNKVESARKPHVRYAEMYRNTSKSPKVRVDTLGPISPIAMLSATSASLTVITFFTSYPWSYFRLPMRVHKSLITDGGTGTPGAKRVKNPKLSTSLVLSAHSYPIIDPQCSSHPLTSINDIKAHSKEANISQTSLLRPGMEIETQQLEEPKPTVEDEFQDLHLNIPILEVLAYALIYNAILDKFIERLELEKNRSAFVQGEVLVKMEDPRLFTLPCRLGDSKPFDTLADLRSCVNIIPLYLFKKLNIGLLEETGHIFGLADGTKSYPVGIVKDVEVHIGKLKLLNDFYVIDMKKDPETPLLVRRGFLATTNAVIDCRMAKIAVGEGITRSVFEVKGVDLGEEEAPYWTTLGKRESYKLQPHLDGDKPPKDEDEAWHAKIRLINPDEEEFTKTLQSIPTTRKLSERESPREIVAGARVELISVAKEVPPCHEGDAFNVSLKEVIVINVKNFVLEAPLMSRWLEQKIIDFGFALEKRGKMMFIFKLVLLGLEDRRRVPDWIFRDANVRRWPNLYATEARSNVDKKRYLTFGFTWAFKSSCLESQQDFLSKHVSWFLHRHLPAERLTPNEIEARSDWWVSSMAYFDSRISEAGRIPRHLNRQIIMKFHQKYIDNLRNKKGRWIKCWKKRLNGKKCMSKYHAGWSVFFLDTRNNSFFEYVHATPSYGHNMVRQTSKPQCHRILNILNRARREARTSMYMLYPYTNLPPSTVVHNKRVDKTKNKGKNANLSAFNLGNAFDEDNVRGDDVMFLGEHETGHCLVYENVDPSKVRRGNYIDSMEFMLNPYDVYLDCHMMGYIVPDYFCRQLVPHLCMPGSHSLEHANQEGWLSDDVYMPINARGNHWVTGALDLAASLFYVYNSLHSPREKVRADEVPGEKLRVDEDPVELEDRGHQLSIINLGRQFDNVITAKDELQKAYEKCRDIPLEQHAKIENFLKIESKLDHQMQNALFRKAAKIKKQIRDKNQWLQQL</sequence>
<dbReference type="Gene3D" id="3.40.395.10">
    <property type="entry name" value="Adenoviral Proteinase, Chain A"/>
    <property type="match status" value="1"/>
</dbReference>
<name>A0A6L2NB83_TANCI</name>
<dbReference type="CDD" id="cd00303">
    <property type="entry name" value="retropepsin_like"/>
    <property type="match status" value="1"/>
</dbReference>
<evidence type="ECO:0008006" key="4">
    <source>
        <dbReference type="Google" id="ProtNLM"/>
    </source>
</evidence>
<dbReference type="EMBL" id="BKCJ010008360">
    <property type="protein sequence ID" value="GEU81814.1"/>
    <property type="molecule type" value="Genomic_DNA"/>
</dbReference>
<evidence type="ECO:0000256" key="2">
    <source>
        <dbReference type="SAM" id="MobiDB-lite"/>
    </source>
</evidence>
<protein>
    <recommendedName>
        <fullName evidence="4">Phospholipase-like protein</fullName>
    </recommendedName>
</protein>
<dbReference type="PANTHER" id="PTHR33067:SF9">
    <property type="entry name" value="RNA-DIRECTED DNA POLYMERASE"/>
    <property type="match status" value="1"/>
</dbReference>
<dbReference type="InterPro" id="IPR038765">
    <property type="entry name" value="Papain-like_cys_pep_sf"/>
</dbReference>
<evidence type="ECO:0000256" key="1">
    <source>
        <dbReference type="SAM" id="Coils"/>
    </source>
</evidence>
<organism evidence="3">
    <name type="scientific">Tanacetum cinerariifolium</name>
    <name type="common">Dalmatian daisy</name>
    <name type="synonym">Chrysanthemum cinerariifolium</name>
    <dbReference type="NCBI Taxonomy" id="118510"/>
    <lineage>
        <taxon>Eukaryota</taxon>
        <taxon>Viridiplantae</taxon>
        <taxon>Streptophyta</taxon>
        <taxon>Embryophyta</taxon>
        <taxon>Tracheophyta</taxon>
        <taxon>Spermatophyta</taxon>
        <taxon>Magnoliopsida</taxon>
        <taxon>eudicotyledons</taxon>
        <taxon>Gunneridae</taxon>
        <taxon>Pentapetalae</taxon>
        <taxon>asterids</taxon>
        <taxon>campanulids</taxon>
        <taxon>Asterales</taxon>
        <taxon>Asteraceae</taxon>
        <taxon>Asteroideae</taxon>
        <taxon>Anthemideae</taxon>
        <taxon>Anthemidinae</taxon>
        <taxon>Tanacetum</taxon>
    </lineage>
</organism>
<dbReference type="Gene3D" id="2.40.70.10">
    <property type="entry name" value="Acid Proteases"/>
    <property type="match status" value="1"/>
</dbReference>
<evidence type="ECO:0000313" key="3">
    <source>
        <dbReference type="EMBL" id="GEU81814.1"/>
    </source>
</evidence>
<dbReference type="AlphaFoldDB" id="A0A6L2NB83"/>
<comment type="caution">
    <text evidence="3">The sequence shown here is derived from an EMBL/GenBank/DDBJ whole genome shotgun (WGS) entry which is preliminary data.</text>
</comment>